<dbReference type="Gene3D" id="3.30.70.1140">
    <property type="entry name" value="Phospho-2-dehydro-3-deoxyheptonate aldolase, domain 1"/>
    <property type="match status" value="1"/>
</dbReference>
<feature type="domain" description="DAHP synthase ferredoxin-like" evidence="3">
    <location>
        <begin position="9"/>
        <end position="75"/>
    </location>
</feature>
<dbReference type="EC" id="2.5.1.54" evidence="4"/>
<feature type="domain" description="DAHP synthetase I/KDSA" evidence="2">
    <location>
        <begin position="97"/>
        <end position="334"/>
    </location>
</feature>
<dbReference type="Gene3D" id="3.20.20.70">
    <property type="entry name" value="Aldolase class I"/>
    <property type="match status" value="1"/>
</dbReference>
<protein>
    <submittedName>
        <fullName evidence="4">Phospho-2-dehydro-3-deoxyheptonate aldolase</fullName>
        <ecNumber evidence="4">2.5.1.54</ecNumber>
    </submittedName>
</protein>
<dbReference type="InterPro" id="IPR052899">
    <property type="entry name" value="Class-I_DAHP_synthase"/>
</dbReference>
<gene>
    <name evidence="4" type="primary">aroF_17</name>
    <name evidence="4" type="ORF">SDC9_64280</name>
</gene>
<dbReference type="InterPro" id="IPR013785">
    <property type="entry name" value="Aldolase_TIM"/>
</dbReference>
<evidence type="ECO:0000259" key="2">
    <source>
        <dbReference type="Pfam" id="PF00793"/>
    </source>
</evidence>
<evidence type="ECO:0000313" key="4">
    <source>
        <dbReference type="EMBL" id="MPM17880.1"/>
    </source>
</evidence>
<dbReference type="Pfam" id="PF18152">
    <property type="entry name" value="DAHP_snth_FXD"/>
    <property type="match status" value="1"/>
</dbReference>
<accession>A0A644XNV8</accession>
<dbReference type="AlphaFoldDB" id="A0A644XNV8"/>
<dbReference type="InterPro" id="IPR006218">
    <property type="entry name" value="DAHP1/KDSA"/>
</dbReference>
<comment type="caution">
    <text evidence="4">The sequence shown here is derived from an EMBL/GenBank/DDBJ whole genome shotgun (WGS) entry which is preliminary data.</text>
</comment>
<dbReference type="GO" id="GO:0009073">
    <property type="term" value="P:aromatic amino acid family biosynthetic process"/>
    <property type="evidence" value="ECO:0007669"/>
    <property type="project" value="InterPro"/>
</dbReference>
<dbReference type="EMBL" id="VSSQ01002878">
    <property type="protein sequence ID" value="MPM17880.1"/>
    <property type="molecule type" value="Genomic_DNA"/>
</dbReference>
<dbReference type="SUPFAM" id="SSF51569">
    <property type="entry name" value="Aldolase"/>
    <property type="match status" value="1"/>
</dbReference>
<evidence type="ECO:0000259" key="3">
    <source>
        <dbReference type="Pfam" id="PF18152"/>
    </source>
</evidence>
<dbReference type="GO" id="GO:0003849">
    <property type="term" value="F:3-deoxy-7-phosphoheptulonate synthase activity"/>
    <property type="evidence" value="ECO:0007669"/>
    <property type="project" value="UniProtKB-EC"/>
</dbReference>
<proteinExistence type="predicted"/>
<dbReference type="Pfam" id="PF00793">
    <property type="entry name" value="DAHP_synth_1"/>
    <property type="match status" value="1"/>
</dbReference>
<dbReference type="GO" id="GO:0016832">
    <property type="term" value="F:aldehyde-lyase activity"/>
    <property type="evidence" value="ECO:0007669"/>
    <property type="project" value="InterPro"/>
</dbReference>
<dbReference type="PANTHER" id="PTHR43018:SF2">
    <property type="entry name" value="PHOSPHO-2-DEHYDRO-3-DEOXYHEPTONATE ALDOLASE"/>
    <property type="match status" value="1"/>
</dbReference>
<evidence type="ECO:0000256" key="1">
    <source>
        <dbReference type="ARBA" id="ARBA00022679"/>
    </source>
</evidence>
<keyword evidence="1 4" id="KW-0808">Transferase</keyword>
<reference evidence="4" key="1">
    <citation type="submission" date="2019-08" db="EMBL/GenBank/DDBJ databases">
        <authorList>
            <person name="Kucharzyk K."/>
            <person name="Murdoch R.W."/>
            <person name="Higgins S."/>
            <person name="Loffler F."/>
        </authorList>
    </citation>
    <scope>NUCLEOTIDE SEQUENCE</scope>
</reference>
<dbReference type="NCBIfam" id="NF006421">
    <property type="entry name" value="PRK08673.1"/>
    <property type="match status" value="1"/>
</dbReference>
<dbReference type="NCBIfam" id="NF009239">
    <property type="entry name" value="PRK12595.1"/>
    <property type="match status" value="1"/>
</dbReference>
<organism evidence="4">
    <name type="scientific">bioreactor metagenome</name>
    <dbReference type="NCBI Taxonomy" id="1076179"/>
    <lineage>
        <taxon>unclassified sequences</taxon>
        <taxon>metagenomes</taxon>
        <taxon>ecological metagenomes</taxon>
    </lineage>
</organism>
<dbReference type="PANTHER" id="PTHR43018">
    <property type="entry name" value="PHOSPHO-2-DEHYDRO-3-DEOXYHEPTONATE ALDOLASE"/>
    <property type="match status" value="1"/>
</dbReference>
<dbReference type="NCBIfam" id="TIGR01361">
    <property type="entry name" value="DAHP_synth_Bsub"/>
    <property type="match status" value="1"/>
</dbReference>
<sequence>MKYISGVSMLLILNKNVDEYEVHIVKEKIMKMGFELNEINEPNYHILSIIGDTSKIDPDVFKAYEYIDKVVFVQEPYKKANRLFHPDDTHIKVGKETIGAERLSIMAGPCSVESKEQILSIAQSVKKSGASFLRGGAFKPRTSPYSFQGLKDEGLELLKYARQQTGLPIVTEIMSTEYIDEYVENVDIIQVGARNMQNFELLKQLGKTRKPILLKRGLSSTVEELLMSAEYILLGGNDNVILCERGIRTFENYTRNTLDLSAIPAIKKLSHLPVIVDPSHSTGMWWMVEPMAMAAVAAGADGLIIEVHNDPENALCDGNQSIKPEKFTLLMEKLKLIAQAVGRKI</sequence>
<dbReference type="InterPro" id="IPR006268">
    <property type="entry name" value="DAHP_syn_2"/>
</dbReference>
<dbReference type="InterPro" id="IPR041071">
    <property type="entry name" value="DAHP_snth_FXD"/>
</dbReference>
<name>A0A644XNV8_9ZZZZ</name>